<feature type="domain" description="FecR protein" evidence="3">
    <location>
        <begin position="73"/>
        <end position="166"/>
    </location>
</feature>
<feature type="compositionally biased region" description="Basic and acidic residues" evidence="1">
    <location>
        <begin position="718"/>
        <end position="770"/>
    </location>
</feature>
<dbReference type="Proteomes" id="UP000005396">
    <property type="component" value="Unassembled WGS sequence"/>
</dbReference>
<dbReference type="InterPro" id="IPR006860">
    <property type="entry name" value="FecR"/>
</dbReference>
<dbReference type="AlphaFoldDB" id="A8S5V0"/>
<evidence type="ECO:0000256" key="1">
    <source>
        <dbReference type="SAM" id="MobiDB-lite"/>
    </source>
</evidence>
<dbReference type="eggNOG" id="COG3712">
    <property type="taxonomic scope" value="Bacteria"/>
</dbReference>
<dbReference type="Pfam" id="PF04773">
    <property type="entry name" value="FecR"/>
    <property type="match status" value="1"/>
</dbReference>
<evidence type="ECO:0000313" key="5">
    <source>
        <dbReference type="Proteomes" id="UP000005396"/>
    </source>
</evidence>
<reference evidence="4 5" key="2">
    <citation type="submission" date="2007-09" db="EMBL/GenBank/DDBJ databases">
        <title>Draft genome sequence of Clostridium bolteae (ATCC BAA-613).</title>
        <authorList>
            <person name="Sudarsanam P."/>
            <person name="Ley R."/>
            <person name="Guruge J."/>
            <person name="Turnbaugh P.J."/>
            <person name="Mahowald M."/>
            <person name="Liep D."/>
            <person name="Gordon J."/>
        </authorList>
    </citation>
    <scope>NUCLEOTIDE SEQUENCE [LARGE SCALE GENOMIC DNA]</scope>
    <source>
        <strain evidence="5">ATCC BAA-613 / DSM 15670 / CCUG 46953 / JCM 12243 / WAL 16351</strain>
    </source>
</reference>
<evidence type="ECO:0000256" key="2">
    <source>
        <dbReference type="SAM" id="SignalP"/>
    </source>
</evidence>
<feature type="compositionally biased region" description="Acidic residues" evidence="1">
    <location>
        <begin position="610"/>
        <end position="631"/>
    </location>
</feature>
<protein>
    <recommendedName>
        <fullName evidence="3">FecR protein domain-containing protein</fullName>
    </recommendedName>
</protein>
<feature type="compositionally biased region" description="Polar residues" evidence="1">
    <location>
        <begin position="257"/>
        <end position="269"/>
    </location>
</feature>
<feature type="region of interest" description="Disordered" evidence="1">
    <location>
        <begin position="597"/>
        <end position="841"/>
    </location>
</feature>
<feature type="chain" id="PRO_5002729115" description="FecR protein domain-containing protein" evidence="2">
    <location>
        <begin position="32"/>
        <end position="841"/>
    </location>
</feature>
<reference evidence="4 5" key="1">
    <citation type="submission" date="2007-08" db="EMBL/GenBank/DDBJ databases">
        <authorList>
            <person name="Fulton L."/>
            <person name="Clifton S."/>
            <person name="Fulton B."/>
            <person name="Xu J."/>
            <person name="Minx P."/>
            <person name="Pepin K.H."/>
            <person name="Johnson M."/>
            <person name="Thiruvilangam P."/>
            <person name="Bhonagiri V."/>
            <person name="Nash W.E."/>
            <person name="Mardis E.R."/>
            <person name="Wilson R.K."/>
        </authorList>
    </citation>
    <scope>NUCLEOTIDE SEQUENCE [LARGE SCALE GENOMIC DNA]</scope>
    <source>
        <strain evidence="5">ATCC BAA-613 / DSM 15670 / CCUG 46953 / JCM 12243 / WAL 16351</strain>
    </source>
</reference>
<evidence type="ECO:0000313" key="4">
    <source>
        <dbReference type="EMBL" id="EDP12408.1"/>
    </source>
</evidence>
<dbReference type="RefSeq" id="WP_002578366.1">
    <property type="nucleotide sequence ID" value="NZ_DS480726.1"/>
</dbReference>
<dbReference type="HOGENOM" id="CLU_349416_0_0_9"/>
<gene>
    <name evidence="4" type="ORF">CLOBOL_07325</name>
</gene>
<keyword evidence="2" id="KW-0732">Signal</keyword>
<dbReference type="eggNOG" id="COG5602">
    <property type="taxonomic scope" value="Bacteria"/>
</dbReference>
<name>A8S5V0_ENTBW</name>
<accession>A8S5V0</accession>
<comment type="caution">
    <text evidence="4">The sequence shown here is derived from an EMBL/GenBank/DDBJ whole genome shotgun (WGS) entry which is preliminary data.</text>
</comment>
<dbReference type="EMBL" id="ABCC02000078">
    <property type="protein sequence ID" value="EDP12408.1"/>
    <property type="molecule type" value="Genomic_DNA"/>
</dbReference>
<organism evidence="4 5">
    <name type="scientific">Enterocloster bolteae (strain ATCC BAA-613 / DSM 15670 / CCUG 46953 / JCM 12243 / WAL 16351)</name>
    <name type="common">Clostridium bolteae</name>
    <dbReference type="NCBI Taxonomy" id="411902"/>
    <lineage>
        <taxon>Bacteria</taxon>
        <taxon>Bacillati</taxon>
        <taxon>Bacillota</taxon>
        <taxon>Clostridia</taxon>
        <taxon>Lachnospirales</taxon>
        <taxon>Lachnospiraceae</taxon>
        <taxon>Enterocloster</taxon>
    </lineage>
</organism>
<feature type="compositionally biased region" description="Low complexity" evidence="1">
    <location>
        <begin position="632"/>
        <end position="646"/>
    </location>
</feature>
<evidence type="ECO:0000259" key="3">
    <source>
        <dbReference type="Pfam" id="PF04773"/>
    </source>
</evidence>
<feature type="region of interest" description="Disordered" evidence="1">
    <location>
        <begin position="252"/>
        <end position="303"/>
    </location>
</feature>
<sequence length="841" mass="89734">MRERGRNLIRCGAAFAVSCCLLAGNVFPAAADTSVSGATMRLSSREGTVNVSGKGGKAVAAFDNMRLQSGYYLETEAASYAGLALDDVKAVKMDELSKGEIRKKGKQLELLLSEGSLLCDVTAPLKGEESLSIRTSTMITGIRGTVVYAEVVDSNTSRVCVLEGQVLVRPVNPVEGDRNGQYIEKGRQALIIGPDRMERKGEIQTLPLTETDIAPYVLWEIHENEELARRLREAGWDVDWMIENAERLLREEEDKNSQWAENGQGTSGSKPGGKDIHTPLFNGGDSGSDSGTGTQPGRPTVELTMPVSPETIEEKLRTSDVVLHSAADSNPLIIDNSLTVPAGSRLELAGGMGLVVGTSAALQVDGTLIVDGNLENRGTVTNTSMNTLDIKGDYVGSGTLNNKGRVAANGSFMQEGGSFQTIGQGRLEVERKAVIDNAAFDFGTGTTLFHGDLTVRNADGEFGDNLCVEGMLSLEDSSILVTGGFYGGGITAVKKQDGENITYEELNLEGGKVLAERGVKGVIFAENYKLNVQSGILERSDDGIPFITGTGILEMDGEEYKIEELTESMFESEETETGWVLTGIVQEQKKQAEVHTSIPLQADAEKLPDVNEEEKELQEEENLPEEGEPEEGGNQPEEGSPEAGGNRPEEGEPEEGGNQPEEGEPEEGGNQPEEGEPDEGGNRPEEGEPEEGGSQPEEGIPEEGGNRPEEGEPGEGGNRPEEGSPEEGANRPEEGRLEEGGNRPEEGSPEESGNRPEEGSPEEGANRPEEGSPEEGTNQPEEGSPEEGANQPEEGSPEESRNQPEEGSSEEGANRPVEGIPEKGKNQPATGKPEEYGNLPG</sequence>
<feature type="signal peptide" evidence="2">
    <location>
        <begin position="1"/>
        <end position="31"/>
    </location>
</feature>
<feature type="compositionally biased region" description="Acidic residues" evidence="1">
    <location>
        <begin position="651"/>
        <end position="679"/>
    </location>
</feature>
<proteinExistence type="predicted"/>
<dbReference type="PaxDb" id="411902-CLOBOL_07325"/>